<protein>
    <submittedName>
        <fullName evidence="1">Uncharacterized protein</fullName>
    </submittedName>
</protein>
<evidence type="ECO:0000313" key="2">
    <source>
        <dbReference type="Proteomes" id="UP001250181"/>
    </source>
</evidence>
<dbReference type="EMBL" id="JAWCTQ010000013">
    <property type="protein sequence ID" value="MDT9682966.1"/>
    <property type="molecule type" value="Genomic_DNA"/>
</dbReference>
<reference evidence="1 2" key="1">
    <citation type="submission" date="2023-09" db="EMBL/GenBank/DDBJ databases">
        <title>Streptomyces sp. nov.: A antagonism against Alternaria gaisen Producing Streptochlin, Isolated from Tamarix root soil.</title>
        <authorList>
            <person name="Chen Y."/>
        </authorList>
    </citation>
    <scope>NUCLEOTIDE SEQUENCE [LARGE SCALE GENOMIC DNA]</scope>
    <source>
        <strain evidence="1 2">TRM76323</strain>
    </source>
</reference>
<keyword evidence="2" id="KW-1185">Reference proteome</keyword>
<comment type="caution">
    <text evidence="1">The sequence shown here is derived from an EMBL/GenBank/DDBJ whole genome shotgun (WGS) entry which is preliminary data.</text>
</comment>
<organism evidence="1 2">
    <name type="scientific">Streptomyces tamarix</name>
    <dbReference type="NCBI Taxonomy" id="3078565"/>
    <lineage>
        <taxon>Bacteria</taxon>
        <taxon>Bacillati</taxon>
        <taxon>Actinomycetota</taxon>
        <taxon>Actinomycetes</taxon>
        <taxon>Kitasatosporales</taxon>
        <taxon>Streptomycetaceae</taxon>
        <taxon>Streptomyces</taxon>
    </lineage>
</organism>
<accession>A0ABU3QJP9</accession>
<dbReference type="RefSeq" id="WP_315878044.1">
    <property type="nucleotide sequence ID" value="NZ_JAWCTQ010000013.1"/>
</dbReference>
<sequence length="191" mass="20822">MQVLFLALGGARKRTVLEESAAVVAAGGRAVVLVSQKQPWASTAFAPGVELVTLSELEARHLPHRLERAVLYKGPRRVAGAVGRGPLGPKTKKALKAYEKRVAGRVHRRVFVPLHRRVWPTAAARMVLRCFETHGGPDLVVVSDAHSIRRAVEMMESWHSDGRKIPRVCYSVDSGAPSFVADASPKRPAAR</sequence>
<gene>
    <name evidence="1" type="ORF">RND61_12920</name>
</gene>
<dbReference type="Proteomes" id="UP001250181">
    <property type="component" value="Unassembled WGS sequence"/>
</dbReference>
<evidence type="ECO:0000313" key="1">
    <source>
        <dbReference type="EMBL" id="MDT9682966.1"/>
    </source>
</evidence>
<proteinExistence type="predicted"/>
<name>A0ABU3QJP9_9ACTN</name>